<name>A0A7W3N1M0_9ACTN</name>
<sequence length="157" mass="16999">MTTPITFETEPCGRCGGTGRLEQYGHVAGGVCAKCGGSKVQLSRRGRAAHRAYELALDARLGLRADQVEEGQVLNEDGRPRCIDQIETETTTTGMAITGDLRTVTVIRFFTRQDNGRYGSAHRPESRVRRYDPQVEAEVAAQIAARYSGATLAAPAT</sequence>
<evidence type="ECO:0000313" key="1">
    <source>
        <dbReference type="EMBL" id="MBA9005888.1"/>
    </source>
</evidence>
<dbReference type="RefSeq" id="WP_182706946.1">
    <property type="nucleotide sequence ID" value="NZ_JACJII010000001.1"/>
</dbReference>
<organism evidence="1 2">
    <name type="scientific">Thermomonospora cellulosilytica</name>
    <dbReference type="NCBI Taxonomy" id="1411118"/>
    <lineage>
        <taxon>Bacteria</taxon>
        <taxon>Bacillati</taxon>
        <taxon>Actinomycetota</taxon>
        <taxon>Actinomycetes</taxon>
        <taxon>Streptosporangiales</taxon>
        <taxon>Thermomonosporaceae</taxon>
        <taxon>Thermomonospora</taxon>
    </lineage>
</organism>
<protein>
    <submittedName>
        <fullName evidence="1">Uncharacterized protein</fullName>
    </submittedName>
</protein>
<dbReference type="AlphaFoldDB" id="A0A7W3N1M0"/>
<keyword evidence="2" id="KW-1185">Reference proteome</keyword>
<reference evidence="1 2" key="1">
    <citation type="submission" date="2020-08" db="EMBL/GenBank/DDBJ databases">
        <title>Sequencing the genomes of 1000 actinobacteria strains.</title>
        <authorList>
            <person name="Klenk H.-P."/>
        </authorList>
    </citation>
    <scope>NUCLEOTIDE SEQUENCE [LARGE SCALE GENOMIC DNA]</scope>
    <source>
        <strain evidence="1 2">DSM 45823</strain>
    </source>
</reference>
<dbReference type="EMBL" id="JACJII010000001">
    <property type="protein sequence ID" value="MBA9005888.1"/>
    <property type="molecule type" value="Genomic_DNA"/>
</dbReference>
<proteinExistence type="predicted"/>
<gene>
    <name evidence="1" type="ORF">HNR21_004770</name>
</gene>
<accession>A0A7W3N1M0</accession>
<evidence type="ECO:0000313" key="2">
    <source>
        <dbReference type="Proteomes" id="UP000539313"/>
    </source>
</evidence>
<dbReference type="Proteomes" id="UP000539313">
    <property type="component" value="Unassembled WGS sequence"/>
</dbReference>
<comment type="caution">
    <text evidence="1">The sequence shown here is derived from an EMBL/GenBank/DDBJ whole genome shotgun (WGS) entry which is preliminary data.</text>
</comment>